<reference evidence="1" key="1">
    <citation type="submission" date="2022-01" db="EMBL/GenBank/DDBJ databases">
        <title>Genome Sequence Resource for Two Populations of Ditylenchus destructor, the Migratory Endoparasitic Phytonematode.</title>
        <authorList>
            <person name="Zhang H."/>
            <person name="Lin R."/>
            <person name="Xie B."/>
        </authorList>
    </citation>
    <scope>NUCLEOTIDE SEQUENCE</scope>
    <source>
        <strain evidence="1">BazhouSP</strain>
    </source>
</reference>
<proteinExistence type="predicted"/>
<evidence type="ECO:0000313" key="2">
    <source>
        <dbReference type="Proteomes" id="UP001201812"/>
    </source>
</evidence>
<comment type="caution">
    <text evidence="1">The sequence shown here is derived from an EMBL/GenBank/DDBJ whole genome shotgun (WGS) entry which is preliminary data.</text>
</comment>
<dbReference type="EMBL" id="JAKKPZ010000008">
    <property type="protein sequence ID" value="KAI1718155.1"/>
    <property type="molecule type" value="Genomic_DNA"/>
</dbReference>
<gene>
    <name evidence="1" type="ORF">DdX_06571</name>
</gene>
<organism evidence="1 2">
    <name type="scientific">Ditylenchus destructor</name>
    <dbReference type="NCBI Taxonomy" id="166010"/>
    <lineage>
        <taxon>Eukaryota</taxon>
        <taxon>Metazoa</taxon>
        <taxon>Ecdysozoa</taxon>
        <taxon>Nematoda</taxon>
        <taxon>Chromadorea</taxon>
        <taxon>Rhabditida</taxon>
        <taxon>Tylenchina</taxon>
        <taxon>Tylenchomorpha</taxon>
        <taxon>Sphaerularioidea</taxon>
        <taxon>Anguinidae</taxon>
        <taxon>Anguininae</taxon>
        <taxon>Ditylenchus</taxon>
    </lineage>
</organism>
<dbReference type="Proteomes" id="UP001201812">
    <property type="component" value="Unassembled WGS sequence"/>
</dbReference>
<protein>
    <submittedName>
        <fullName evidence="1">Uncharacterized protein</fullName>
    </submittedName>
</protein>
<accession>A0AAD4N7V4</accession>
<dbReference type="AlphaFoldDB" id="A0AAD4N7V4"/>
<keyword evidence="2" id="KW-1185">Reference proteome</keyword>
<evidence type="ECO:0000313" key="1">
    <source>
        <dbReference type="EMBL" id="KAI1718155.1"/>
    </source>
</evidence>
<sequence length="95" mass="10313">MNVTGLSPLKFKRAGEKRVCGFFSAALYHKKSIDSYFDDNDATLDPFSYIFQQSSSSLSCRCPLRPSSVMAGAAGGPSVWVYSRYSTAAAVDVLN</sequence>
<name>A0AAD4N7V4_9BILA</name>